<dbReference type="AlphaFoldDB" id="A0A2G6KEE6"/>
<proteinExistence type="predicted"/>
<keyword evidence="4" id="KW-1133">Transmembrane helix</keyword>
<evidence type="ECO:0000256" key="1">
    <source>
        <dbReference type="ARBA" id="ARBA00022729"/>
    </source>
</evidence>
<name>A0A2G6KEE6_9BACT</name>
<dbReference type="Proteomes" id="UP000230821">
    <property type="component" value="Unassembled WGS sequence"/>
</dbReference>
<sequence length="384" mass="44047">MVGNTDTAQFLPDGIDCAVFLYYIKIMRITNHVNVMGILSVVGLVMFVLIGCGQSVKIPASQTDTEIFEQGKFLFEQGEYGEALDYFLYVKDNFLRSPYAGVTRFYAGECYYEKEQYDDAVIEYKSFLAFFPNDPHAPEAQYKVGASLLTQARDSERDQSSIQEALAELQKVRENYADQGEFVQKAEEKIYIVNERLAQYEFNVAKFYRHEKQYTASNGRLAYLMKHYPQSSLVADALWMQSQNFQKLEQPEGAKEALLRLWENYPGYEKRAEVKKELLDMRITELPTPVTIIEPETQEETRASQQPSHSGTEGYIVLRRDDNVFINLIREDGLKEGMELPVYRGEQTIGTIRVIEIQAGFSIAEIVSHSTDLSIREDDRIVLP</sequence>
<dbReference type="InterPro" id="IPR017689">
    <property type="entry name" value="BamD"/>
</dbReference>
<evidence type="ECO:0000256" key="4">
    <source>
        <dbReference type="SAM" id="Phobius"/>
    </source>
</evidence>
<keyword evidence="2 4" id="KW-0472">Membrane</keyword>
<dbReference type="InterPro" id="IPR011990">
    <property type="entry name" value="TPR-like_helical_dom_sf"/>
</dbReference>
<feature type="transmembrane region" description="Helical" evidence="4">
    <location>
        <begin position="33"/>
        <end position="51"/>
    </location>
</feature>
<gene>
    <name evidence="6" type="ORF">CSA56_09105</name>
</gene>
<evidence type="ECO:0000313" key="6">
    <source>
        <dbReference type="EMBL" id="PIE34063.1"/>
    </source>
</evidence>
<feature type="domain" description="Outer membrane lipoprotein BamD-like" evidence="5">
    <location>
        <begin position="62"/>
        <end position="256"/>
    </location>
</feature>
<evidence type="ECO:0000256" key="3">
    <source>
        <dbReference type="ARBA" id="ARBA00023237"/>
    </source>
</evidence>
<dbReference type="EMBL" id="PDSK01000092">
    <property type="protein sequence ID" value="PIE34063.1"/>
    <property type="molecule type" value="Genomic_DNA"/>
</dbReference>
<keyword evidence="1" id="KW-0732">Signal</keyword>
<dbReference type="Pfam" id="PF13525">
    <property type="entry name" value="YfiO"/>
    <property type="match status" value="1"/>
</dbReference>
<dbReference type="InterPro" id="IPR039565">
    <property type="entry name" value="BamD-like"/>
</dbReference>
<keyword evidence="3" id="KW-0998">Cell outer membrane</keyword>
<reference evidence="6 7" key="1">
    <citation type="submission" date="2017-10" db="EMBL/GenBank/DDBJ databases">
        <title>Novel microbial diversity and functional potential in the marine mammal oral microbiome.</title>
        <authorList>
            <person name="Dudek N.K."/>
            <person name="Sun C.L."/>
            <person name="Burstein D."/>
            <person name="Kantor R.S."/>
            <person name="Aliaga Goltsman D.S."/>
            <person name="Bik E.M."/>
            <person name="Thomas B.C."/>
            <person name="Banfield J.F."/>
            <person name="Relman D.A."/>
        </authorList>
    </citation>
    <scope>NUCLEOTIDE SEQUENCE [LARGE SCALE GENOMIC DNA]</scope>
    <source>
        <strain evidence="6">DOLJORAL78_47_16</strain>
    </source>
</reference>
<accession>A0A2G6KEE6</accession>
<organism evidence="6 7">
    <name type="scientific">candidate division KSB3 bacterium</name>
    <dbReference type="NCBI Taxonomy" id="2044937"/>
    <lineage>
        <taxon>Bacteria</taxon>
        <taxon>candidate division KSB3</taxon>
    </lineage>
</organism>
<dbReference type="Gene3D" id="1.25.40.10">
    <property type="entry name" value="Tetratricopeptide repeat domain"/>
    <property type="match status" value="1"/>
</dbReference>
<keyword evidence="4" id="KW-0812">Transmembrane</keyword>
<comment type="caution">
    <text evidence="6">The sequence shown here is derived from an EMBL/GenBank/DDBJ whole genome shotgun (WGS) entry which is preliminary data.</text>
</comment>
<evidence type="ECO:0000256" key="2">
    <source>
        <dbReference type="ARBA" id="ARBA00023136"/>
    </source>
</evidence>
<dbReference type="SUPFAM" id="SSF48452">
    <property type="entry name" value="TPR-like"/>
    <property type="match status" value="1"/>
</dbReference>
<dbReference type="NCBIfam" id="TIGR03302">
    <property type="entry name" value="OM_YfiO"/>
    <property type="match status" value="1"/>
</dbReference>
<protein>
    <recommendedName>
        <fullName evidence="5">Outer membrane lipoprotein BamD-like domain-containing protein</fullName>
    </recommendedName>
</protein>
<evidence type="ECO:0000313" key="7">
    <source>
        <dbReference type="Proteomes" id="UP000230821"/>
    </source>
</evidence>
<evidence type="ECO:0000259" key="5">
    <source>
        <dbReference type="Pfam" id="PF13525"/>
    </source>
</evidence>